<organism evidence="1 2">
    <name type="scientific">Nocardia neocaledoniensis</name>
    <dbReference type="NCBI Taxonomy" id="236511"/>
    <lineage>
        <taxon>Bacteria</taxon>
        <taxon>Bacillati</taxon>
        <taxon>Actinomycetota</taxon>
        <taxon>Actinomycetes</taxon>
        <taxon>Mycobacteriales</taxon>
        <taxon>Nocardiaceae</taxon>
        <taxon>Nocardia</taxon>
    </lineage>
</organism>
<sequence>MQTRNKVRAIIPIEPIEKAEQRRMPGGGKAFTEVEVRLYFETDNS</sequence>
<keyword evidence="2" id="KW-1185">Reference proteome</keyword>
<accession>A0A317N573</accession>
<comment type="caution">
    <text evidence="1">The sequence shown here is derived from an EMBL/GenBank/DDBJ whole genome shotgun (WGS) entry which is preliminary data.</text>
</comment>
<dbReference type="EMBL" id="QGTL01000013">
    <property type="protein sequence ID" value="PWV70445.1"/>
    <property type="molecule type" value="Genomic_DNA"/>
</dbReference>
<name>A0A317N573_9NOCA</name>
<evidence type="ECO:0000313" key="1">
    <source>
        <dbReference type="EMBL" id="PWV70445.1"/>
    </source>
</evidence>
<protein>
    <submittedName>
        <fullName evidence="1">Uncharacterized protein</fullName>
    </submittedName>
</protein>
<dbReference type="Proteomes" id="UP000246410">
    <property type="component" value="Unassembled WGS sequence"/>
</dbReference>
<gene>
    <name evidence="1" type="ORF">DFR69_113159</name>
</gene>
<dbReference type="RefSeq" id="WP_167456436.1">
    <property type="nucleotide sequence ID" value="NZ_QGTL01000013.1"/>
</dbReference>
<dbReference type="AlphaFoldDB" id="A0A317N573"/>
<evidence type="ECO:0000313" key="2">
    <source>
        <dbReference type="Proteomes" id="UP000246410"/>
    </source>
</evidence>
<proteinExistence type="predicted"/>
<reference evidence="1 2" key="1">
    <citation type="submission" date="2018-05" db="EMBL/GenBank/DDBJ databases">
        <title>Genomic Encyclopedia of Type Strains, Phase IV (KMG-IV): sequencing the most valuable type-strain genomes for metagenomic binning, comparative biology and taxonomic classification.</title>
        <authorList>
            <person name="Goeker M."/>
        </authorList>
    </citation>
    <scope>NUCLEOTIDE SEQUENCE [LARGE SCALE GENOMIC DNA]</scope>
    <source>
        <strain evidence="1 2">DSM 44717</strain>
    </source>
</reference>